<accession>A0A9D4C6X7</accession>
<proteinExistence type="predicted"/>
<sequence>MNDRRPARNVEHESMVLRNRAIPSQFHTRGNDVANTGSRPRNQPKIKRLVRRNASDMNCAARMRTRSFAISFGSVRSSRSNTTRMKCVKRSNQGTSAYDHPSTSRQGTVTTSRVMTSLQTLPGPSGSQGPAVEVLTRYSNITYRCFTVSFIFRCHLIF</sequence>
<dbReference type="AlphaFoldDB" id="A0A9D4C6X7"/>
<evidence type="ECO:0000313" key="3">
    <source>
        <dbReference type="Proteomes" id="UP000828390"/>
    </source>
</evidence>
<evidence type="ECO:0000256" key="1">
    <source>
        <dbReference type="SAM" id="MobiDB-lite"/>
    </source>
</evidence>
<dbReference type="Proteomes" id="UP000828390">
    <property type="component" value="Unassembled WGS sequence"/>
</dbReference>
<feature type="region of interest" description="Disordered" evidence="1">
    <location>
        <begin position="91"/>
        <end position="110"/>
    </location>
</feature>
<reference evidence="2" key="1">
    <citation type="journal article" date="2019" name="bioRxiv">
        <title>The Genome of the Zebra Mussel, Dreissena polymorpha: A Resource for Invasive Species Research.</title>
        <authorList>
            <person name="McCartney M.A."/>
            <person name="Auch B."/>
            <person name="Kono T."/>
            <person name="Mallez S."/>
            <person name="Zhang Y."/>
            <person name="Obille A."/>
            <person name="Becker A."/>
            <person name="Abrahante J.E."/>
            <person name="Garbe J."/>
            <person name="Badalamenti J.P."/>
            <person name="Herman A."/>
            <person name="Mangelson H."/>
            <person name="Liachko I."/>
            <person name="Sullivan S."/>
            <person name="Sone E.D."/>
            <person name="Koren S."/>
            <person name="Silverstein K.A.T."/>
            <person name="Beckman K.B."/>
            <person name="Gohl D.M."/>
        </authorList>
    </citation>
    <scope>NUCLEOTIDE SEQUENCE</scope>
    <source>
        <strain evidence="2">Duluth1</strain>
        <tissue evidence="2">Whole animal</tissue>
    </source>
</reference>
<keyword evidence="3" id="KW-1185">Reference proteome</keyword>
<dbReference type="EMBL" id="JAIWYP010000013">
    <property type="protein sequence ID" value="KAH3718586.1"/>
    <property type="molecule type" value="Genomic_DNA"/>
</dbReference>
<organism evidence="2 3">
    <name type="scientific">Dreissena polymorpha</name>
    <name type="common">Zebra mussel</name>
    <name type="synonym">Mytilus polymorpha</name>
    <dbReference type="NCBI Taxonomy" id="45954"/>
    <lineage>
        <taxon>Eukaryota</taxon>
        <taxon>Metazoa</taxon>
        <taxon>Spiralia</taxon>
        <taxon>Lophotrochozoa</taxon>
        <taxon>Mollusca</taxon>
        <taxon>Bivalvia</taxon>
        <taxon>Autobranchia</taxon>
        <taxon>Heteroconchia</taxon>
        <taxon>Euheterodonta</taxon>
        <taxon>Imparidentia</taxon>
        <taxon>Neoheterodontei</taxon>
        <taxon>Myida</taxon>
        <taxon>Dreissenoidea</taxon>
        <taxon>Dreissenidae</taxon>
        <taxon>Dreissena</taxon>
    </lineage>
</organism>
<evidence type="ECO:0000313" key="2">
    <source>
        <dbReference type="EMBL" id="KAH3718586.1"/>
    </source>
</evidence>
<comment type="caution">
    <text evidence="2">The sequence shown here is derived from an EMBL/GenBank/DDBJ whole genome shotgun (WGS) entry which is preliminary data.</text>
</comment>
<protein>
    <submittedName>
        <fullName evidence="2">Uncharacterized protein</fullName>
    </submittedName>
</protein>
<name>A0A9D4C6X7_DREPO</name>
<reference evidence="2" key="2">
    <citation type="submission" date="2020-11" db="EMBL/GenBank/DDBJ databases">
        <authorList>
            <person name="McCartney M.A."/>
            <person name="Auch B."/>
            <person name="Kono T."/>
            <person name="Mallez S."/>
            <person name="Becker A."/>
            <person name="Gohl D.M."/>
            <person name="Silverstein K.A.T."/>
            <person name="Koren S."/>
            <person name="Bechman K.B."/>
            <person name="Herman A."/>
            <person name="Abrahante J.E."/>
            <person name="Garbe J."/>
        </authorList>
    </citation>
    <scope>NUCLEOTIDE SEQUENCE</scope>
    <source>
        <strain evidence="2">Duluth1</strain>
        <tissue evidence="2">Whole animal</tissue>
    </source>
</reference>
<gene>
    <name evidence="2" type="ORF">DPMN_061392</name>
</gene>